<accession>A0A0F6SIK5</accession>
<evidence type="ECO:0000313" key="1">
    <source>
        <dbReference type="EMBL" id="AKF12613.1"/>
    </source>
</evidence>
<dbReference type="Proteomes" id="UP000221947">
    <property type="component" value="Segment"/>
</dbReference>
<reference evidence="1 2" key="1">
    <citation type="submission" date="2015-04" db="EMBL/GenBank/DDBJ databases">
        <authorList>
            <person name="Schouten J.T."/>
            <person name="Crockett J.T."/>
            <person name="Hodson T.S."/>
            <person name="Hyde J.R."/>
            <person name="Smith T.A."/>
            <person name="Merrill B.D."/>
            <person name="Crook M.B."/>
            <person name="Griffitts J.S."/>
            <person name="Burnett S.H."/>
            <person name="Grose J.H."/>
            <person name="Breakwell D.P."/>
        </authorList>
    </citation>
    <scope>NUCLEOTIDE SEQUENCE [LARGE SCALE GENOMIC DNA]</scope>
</reference>
<proteinExistence type="predicted"/>
<sequence length="133" mass="14983">MTKTKATLIFKGGMGNIVVKHVWLVEHGRRKYAQYNSAPFVRFIEKGKRTIRGVIDGYRPYYVILAGWQDIQTQSLYGAPVRQANGTLVSEGRYAAFDSGWQRDFEAGVGEFKDVIADYRDVNTMLTVEALAA</sequence>
<organism evidence="1 2">
    <name type="scientific">Sinorhizobium phage phiM7</name>
    <dbReference type="NCBI Taxonomy" id="1647403"/>
    <lineage>
        <taxon>Viruses</taxon>
        <taxon>Duplodnaviria</taxon>
        <taxon>Heunggongvirae</taxon>
        <taxon>Uroviricota</taxon>
        <taxon>Caudoviricetes</taxon>
        <taxon>Emdodecavirus</taxon>
        <taxon>Emdodecavirus M7</taxon>
    </lineage>
</organism>
<evidence type="ECO:0000313" key="2">
    <source>
        <dbReference type="Proteomes" id="UP000221947"/>
    </source>
</evidence>
<gene>
    <name evidence="1" type="ORF">PHIM7_65</name>
</gene>
<name>A0A0F6SIK5_9CAUD</name>
<keyword evidence="2" id="KW-1185">Reference proteome</keyword>
<protein>
    <submittedName>
        <fullName evidence="1">Uncharacterized protein</fullName>
    </submittedName>
</protein>
<dbReference type="EMBL" id="KR052480">
    <property type="protein sequence ID" value="AKF12613.1"/>
    <property type="molecule type" value="Genomic_DNA"/>
</dbReference>